<evidence type="ECO:0000256" key="13">
    <source>
        <dbReference type="SAM" id="MobiDB-lite"/>
    </source>
</evidence>
<evidence type="ECO:0000256" key="7">
    <source>
        <dbReference type="ARBA" id="ARBA00022801"/>
    </source>
</evidence>
<dbReference type="InterPro" id="IPR011545">
    <property type="entry name" value="DEAD/DEAH_box_helicase_dom"/>
</dbReference>
<dbReference type="GO" id="GO:0016787">
    <property type="term" value="F:hydrolase activity"/>
    <property type="evidence" value="ECO:0007669"/>
    <property type="project" value="UniProtKB-KW"/>
</dbReference>
<evidence type="ECO:0000259" key="15">
    <source>
        <dbReference type="PROSITE" id="PS51194"/>
    </source>
</evidence>
<dbReference type="Pfam" id="PF00270">
    <property type="entry name" value="DEAD"/>
    <property type="match status" value="1"/>
</dbReference>
<name>A0A427YRH8_9TREE</name>
<evidence type="ECO:0000256" key="5">
    <source>
        <dbReference type="ARBA" id="ARBA00022552"/>
    </source>
</evidence>
<dbReference type="CDD" id="cd00268">
    <property type="entry name" value="DEADc"/>
    <property type="match status" value="1"/>
</dbReference>
<dbReference type="GO" id="GO:0005524">
    <property type="term" value="F:ATP binding"/>
    <property type="evidence" value="ECO:0007669"/>
    <property type="project" value="UniProtKB-KW"/>
</dbReference>
<dbReference type="PANTHER" id="PTHR47958">
    <property type="entry name" value="ATP-DEPENDENT RNA HELICASE DBP3"/>
    <property type="match status" value="1"/>
</dbReference>
<comment type="caution">
    <text evidence="16">The sequence shown here is derived from an EMBL/GenBank/DDBJ whole genome shotgun (WGS) entry which is preliminary data.</text>
</comment>
<comment type="similarity">
    <text evidence="2">Belongs to the DEAD box helicase family. DDX5/DBP2 subfamily.</text>
</comment>
<dbReference type="Proteomes" id="UP000279259">
    <property type="component" value="Unassembled WGS sequence"/>
</dbReference>
<dbReference type="OrthoDB" id="196131at2759"/>
<dbReference type="PROSITE" id="PS51194">
    <property type="entry name" value="HELICASE_CTER"/>
    <property type="match status" value="1"/>
</dbReference>
<feature type="compositionally biased region" description="Low complexity" evidence="13">
    <location>
        <begin position="46"/>
        <end position="66"/>
    </location>
</feature>
<protein>
    <recommendedName>
        <fullName evidence="3">RNA helicase</fullName>
        <ecNumber evidence="3">3.6.4.13</ecNumber>
    </recommendedName>
</protein>
<dbReference type="AlphaFoldDB" id="A0A427YRH8"/>
<accession>A0A427YRH8</accession>
<feature type="compositionally biased region" description="Basic residues" evidence="13">
    <location>
        <begin position="72"/>
        <end position="83"/>
    </location>
</feature>
<dbReference type="Pfam" id="PF00271">
    <property type="entry name" value="Helicase_C"/>
    <property type="match status" value="1"/>
</dbReference>
<evidence type="ECO:0000256" key="9">
    <source>
        <dbReference type="ARBA" id="ARBA00022840"/>
    </source>
</evidence>
<keyword evidence="8 12" id="KW-0347">Helicase</keyword>
<feature type="region of interest" description="Disordered" evidence="13">
    <location>
        <begin position="1"/>
        <end position="149"/>
    </location>
</feature>
<dbReference type="CDD" id="cd18787">
    <property type="entry name" value="SF2_C_DEAD"/>
    <property type="match status" value="1"/>
</dbReference>
<evidence type="ECO:0000256" key="8">
    <source>
        <dbReference type="ARBA" id="ARBA00022806"/>
    </source>
</evidence>
<proteinExistence type="inferred from homology"/>
<dbReference type="InterPro" id="IPR000629">
    <property type="entry name" value="RNA-helicase_DEAD-box_CS"/>
</dbReference>
<dbReference type="SMART" id="SM00487">
    <property type="entry name" value="DEXDc"/>
    <property type="match status" value="1"/>
</dbReference>
<gene>
    <name evidence="16" type="primary">DBP3</name>
    <name evidence="16" type="ORF">EHS25_006327</name>
</gene>
<organism evidence="16 17">
    <name type="scientific">Saitozyma podzolica</name>
    <dbReference type="NCBI Taxonomy" id="1890683"/>
    <lineage>
        <taxon>Eukaryota</taxon>
        <taxon>Fungi</taxon>
        <taxon>Dikarya</taxon>
        <taxon>Basidiomycota</taxon>
        <taxon>Agaricomycotina</taxon>
        <taxon>Tremellomycetes</taxon>
        <taxon>Tremellales</taxon>
        <taxon>Trimorphomycetaceae</taxon>
        <taxon>Saitozyma</taxon>
    </lineage>
</organism>
<dbReference type="InterPro" id="IPR027417">
    <property type="entry name" value="P-loop_NTPase"/>
</dbReference>
<dbReference type="SMART" id="SM00490">
    <property type="entry name" value="HELICc"/>
    <property type="match status" value="1"/>
</dbReference>
<comment type="function">
    <text evidence="11">ATP-dependent RNA helicase required for 60S ribosomal subunit synthesis. Involved in efficient pre-rRNA processing, predominantly at site A3, which is necessary for the normal formation of 25S and 5.8S rRNAs.</text>
</comment>
<feature type="compositionally biased region" description="Basic and acidic residues" evidence="13">
    <location>
        <begin position="9"/>
        <end position="18"/>
    </location>
</feature>
<evidence type="ECO:0000256" key="6">
    <source>
        <dbReference type="ARBA" id="ARBA00022741"/>
    </source>
</evidence>
<reference evidence="16 17" key="1">
    <citation type="submission" date="2018-11" db="EMBL/GenBank/DDBJ databases">
        <title>Genome sequence of Saitozyma podzolica DSM 27192.</title>
        <authorList>
            <person name="Aliyu H."/>
            <person name="Gorte O."/>
            <person name="Ochsenreither K."/>
        </authorList>
    </citation>
    <scope>NUCLEOTIDE SEQUENCE [LARGE SCALE GENOMIC DNA]</scope>
    <source>
        <strain evidence="16 17">DSM 27192</strain>
    </source>
</reference>
<evidence type="ECO:0000256" key="3">
    <source>
        <dbReference type="ARBA" id="ARBA00012552"/>
    </source>
</evidence>
<dbReference type="InterPro" id="IPR001650">
    <property type="entry name" value="Helicase_C-like"/>
</dbReference>
<evidence type="ECO:0000313" key="16">
    <source>
        <dbReference type="EMBL" id="RSH93680.1"/>
    </source>
</evidence>
<keyword evidence="4" id="KW-0690">Ribosome biogenesis</keyword>
<dbReference type="PROSITE" id="PS00039">
    <property type="entry name" value="DEAD_ATP_HELICASE"/>
    <property type="match status" value="1"/>
</dbReference>
<evidence type="ECO:0000256" key="2">
    <source>
        <dbReference type="ARBA" id="ARBA00009334"/>
    </source>
</evidence>
<dbReference type="InterPro" id="IPR014001">
    <property type="entry name" value="Helicase_ATP-bd"/>
</dbReference>
<feature type="compositionally biased region" description="Polar residues" evidence="13">
    <location>
        <begin position="138"/>
        <end position="149"/>
    </location>
</feature>
<evidence type="ECO:0000256" key="11">
    <source>
        <dbReference type="ARBA" id="ARBA00037449"/>
    </source>
</evidence>
<evidence type="ECO:0000259" key="14">
    <source>
        <dbReference type="PROSITE" id="PS51192"/>
    </source>
</evidence>
<dbReference type="Gene3D" id="3.40.50.300">
    <property type="entry name" value="P-loop containing nucleotide triphosphate hydrolases"/>
    <property type="match status" value="2"/>
</dbReference>
<comment type="subcellular location">
    <subcellularLocation>
        <location evidence="1">Nucleus</location>
        <location evidence="1">Nucleolus</location>
    </subcellularLocation>
</comment>
<keyword evidence="7 12" id="KW-0378">Hydrolase</keyword>
<dbReference type="InterPro" id="IPR044742">
    <property type="entry name" value="DEAD/DEAH_RhlB"/>
</dbReference>
<dbReference type="GO" id="GO:0003676">
    <property type="term" value="F:nucleic acid binding"/>
    <property type="evidence" value="ECO:0007669"/>
    <property type="project" value="InterPro"/>
</dbReference>
<feature type="domain" description="Helicase C-terminal" evidence="15">
    <location>
        <begin position="481"/>
        <end position="632"/>
    </location>
</feature>
<keyword evidence="6 12" id="KW-0547">Nucleotide-binding</keyword>
<evidence type="ECO:0000256" key="12">
    <source>
        <dbReference type="RuleBase" id="RU000492"/>
    </source>
</evidence>
<dbReference type="SUPFAM" id="SSF52540">
    <property type="entry name" value="P-loop containing nucleoside triphosphate hydrolases"/>
    <property type="match status" value="1"/>
</dbReference>
<keyword evidence="10" id="KW-0539">Nucleus</keyword>
<dbReference type="EC" id="3.6.4.13" evidence="3"/>
<keyword evidence="5" id="KW-0698">rRNA processing</keyword>
<dbReference type="GO" id="GO:0003724">
    <property type="term" value="F:RNA helicase activity"/>
    <property type="evidence" value="ECO:0007669"/>
    <property type="project" value="UniProtKB-EC"/>
</dbReference>
<evidence type="ECO:0000256" key="10">
    <source>
        <dbReference type="ARBA" id="ARBA00023242"/>
    </source>
</evidence>
<keyword evidence="9 12" id="KW-0067">ATP-binding</keyword>
<evidence type="ECO:0000313" key="17">
    <source>
        <dbReference type="Proteomes" id="UP000279259"/>
    </source>
</evidence>
<feature type="domain" description="Helicase ATP-binding" evidence="14">
    <location>
        <begin position="260"/>
        <end position="448"/>
    </location>
</feature>
<feature type="compositionally biased region" description="Basic and acidic residues" evidence="13">
    <location>
        <begin position="104"/>
        <end position="121"/>
    </location>
</feature>
<sequence length="662" mass="71504">MSIEIASLSKEDKRARKEEKRRRKEEKAAKAAAAGQAGELMDVDVDVVVPVASTSTSGSAVAATEGSGEKEKKKKEKKDKKRKRDAEDDAVVEVMAAPASTPADSDKEAKKSKKDMKDKKDKKDKKAKKEKKDANPAGTDTISSTPAETVLTTPAEPVILGASENLSKKQLKKIAKAAASMLAPSAESSPAPPTVAAATTASISTVFNAEQNAYLASNSITLTPSVYPPILSIPSLPVHPKITSFLSKFDKPTPIQSCAWPALLSGRDVVGVAETGSGKTLSFGVPGIHLLSTLPSAETKKSHKGRGKGKGQIKLLVLAPTRELALQSHETLEALGQELGVGSVCIYGGVGKDEQIRAIADPKTKVVVGTPGRVLDLADSGELDLSQVSYLVLDEADRMLDQGFENDIRRIFAHCPGNDARQTVMFSATWPESVRRLASTFLNDPIRITVGSDELSANKRIEQIVEVLDHPGQKDSRMLHHLRTHLKSHPSTPASPTRILVFALYKKEASRLEYTIRKNKYRVEGLHGDMGQAERFKALDRFKRGEVEVLVATDVAARGLDIPDVGLVINVTFPLTTEDFVHRCGRTGRAGKTGRAVTFFTGEAHEKSLAGEFMRVLRDAGAEIPKEMDRFPTTIKKKEHGSYGAFYKDISDAPAATKITFD</sequence>
<evidence type="ECO:0000256" key="1">
    <source>
        <dbReference type="ARBA" id="ARBA00004604"/>
    </source>
</evidence>
<dbReference type="EMBL" id="RSCD01000003">
    <property type="protein sequence ID" value="RSH93680.1"/>
    <property type="molecule type" value="Genomic_DNA"/>
</dbReference>
<evidence type="ECO:0000256" key="4">
    <source>
        <dbReference type="ARBA" id="ARBA00022517"/>
    </source>
</evidence>
<dbReference type="PROSITE" id="PS51192">
    <property type="entry name" value="HELICASE_ATP_BIND_1"/>
    <property type="match status" value="1"/>
</dbReference>
<dbReference type="STRING" id="1890683.A0A427YRH8"/>
<keyword evidence="17" id="KW-1185">Reference proteome</keyword>